<feature type="transmembrane region" description="Helical" evidence="8">
    <location>
        <begin position="86"/>
        <end position="106"/>
    </location>
</feature>
<dbReference type="GO" id="GO:0022857">
    <property type="term" value="F:transmembrane transporter activity"/>
    <property type="evidence" value="ECO:0007669"/>
    <property type="project" value="InterPro"/>
</dbReference>
<feature type="region of interest" description="Disordered" evidence="7">
    <location>
        <begin position="1"/>
        <end position="33"/>
    </location>
</feature>
<dbReference type="PANTHER" id="PTHR43266:SF2">
    <property type="entry name" value="MAJOR FACILITATOR SUPERFAMILY (MFS) PROFILE DOMAIN-CONTAINING PROTEIN"/>
    <property type="match status" value="1"/>
</dbReference>
<feature type="transmembrane region" description="Helical" evidence="8">
    <location>
        <begin position="207"/>
        <end position="228"/>
    </location>
</feature>
<feature type="transmembrane region" description="Helical" evidence="8">
    <location>
        <begin position="361"/>
        <end position="382"/>
    </location>
</feature>
<evidence type="ECO:0000256" key="5">
    <source>
        <dbReference type="ARBA" id="ARBA00022989"/>
    </source>
</evidence>
<evidence type="ECO:0000313" key="10">
    <source>
        <dbReference type="Proteomes" id="UP000551616"/>
    </source>
</evidence>
<dbReference type="InterPro" id="IPR036259">
    <property type="entry name" value="MFS_trans_sf"/>
</dbReference>
<comment type="caution">
    <text evidence="9">The sequence shown here is derived from an EMBL/GenBank/DDBJ whole genome shotgun (WGS) entry which is preliminary data.</text>
</comment>
<keyword evidence="2" id="KW-0813">Transport</keyword>
<keyword evidence="5 8" id="KW-1133">Transmembrane helix</keyword>
<sequence length="459" mass="49720">MRTRLGRKPDSVDNAAMDAPSNPYESPADDGTTVTIPDRLAGDPSFWATTATQFFGAFNDNIFKQLLLLVAVNQALQGKGETDYQGLAMVVFAAPFVLFAGPTGYLADKFSKTTIIRISKVLEIVAMAMGVAAFFWYDQLGMTGLLLVLAFMGFQSTLFAPAKYGILPELFHGRDLPKVNGVFLMTTFLAIIFGTVLAGILRDSLPGMLWMASLVCVAVAVIGTLTTIPIRRTSRATPNAKFTMQAIGIPKKTRQLFVQDRSILKALLASCMFWLCAGIVQQAVNSLGKVQLELSDTETSWLGGAIGLGIGLGCMLAGVLSSGKIEFRLVQIGAWGILLCLALMALPGGNHGHLLGLWGSLPVLVLMGIFTGMFSVPIQVYLQAKAPEDQKGQVIAEMSRANWLAIFLSGFLYSVFDQVLIWGDLARCYLFGFTLLIMLPVALFYHPQSETLESDKDTQ</sequence>
<keyword evidence="6 8" id="KW-0472">Membrane</keyword>
<reference evidence="9 10" key="1">
    <citation type="submission" date="2020-05" db="EMBL/GenBank/DDBJ databases">
        <title>Bremerella alba sp. nov., a novel planctomycete isolated from the surface of the macroalga Fucus spiralis.</title>
        <authorList>
            <person name="Godinho O."/>
            <person name="Botelho R."/>
            <person name="Albuquerque L."/>
            <person name="Wiegand S."/>
            <person name="Da Costa M.S."/>
            <person name="Lobo-Da-Cunha A."/>
            <person name="Jogler C."/>
            <person name="Lage O.M."/>
        </authorList>
    </citation>
    <scope>NUCLEOTIDE SEQUENCE [LARGE SCALE GENOMIC DNA]</scope>
    <source>
        <strain evidence="9 10">FF15</strain>
    </source>
</reference>
<evidence type="ECO:0000256" key="6">
    <source>
        <dbReference type="ARBA" id="ARBA00023136"/>
    </source>
</evidence>
<protein>
    <submittedName>
        <fullName evidence="9">Lysophospholipid transporter LplT</fullName>
    </submittedName>
</protein>
<feature type="transmembrane region" description="Helical" evidence="8">
    <location>
        <begin position="403"/>
        <end position="423"/>
    </location>
</feature>
<name>A0A7V9A8H6_9BACT</name>
<feature type="transmembrane region" description="Helical" evidence="8">
    <location>
        <begin position="143"/>
        <end position="162"/>
    </location>
</feature>
<dbReference type="GO" id="GO:0005886">
    <property type="term" value="C:plasma membrane"/>
    <property type="evidence" value="ECO:0007669"/>
    <property type="project" value="UniProtKB-SubCell"/>
</dbReference>
<proteinExistence type="predicted"/>
<dbReference type="Proteomes" id="UP000551616">
    <property type="component" value="Unassembled WGS sequence"/>
</dbReference>
<evidence type="ECO:0000313" key="9">
    <source>
        <dbReference type="EMBL" id="MBA2116417.1"/>
    </source>
</evidence>
<dbReference type="AlphaFoldDB" id="A0A7V9A8H6"/>
<dbReference type="CDD" id="cd06173">
    <property type="entry name" value="MFS_MefA_like"/>
    <property type="match status" value="1"/>
</dbReference>
<keyword evidence="3" id="KW-1003">Cell membrane</keyword>
<dbReference type="Pfam" id="PF07690">
    <property type="entry name" value="MFS_1"/>
    <property type="match status" value="1"/>
</dbReference>
<keyword evidence="4 8" id="KW-0812">Transmembrane</keyword>
<evidence type="ECO:0000256" key="4">
    <source>
        <dbReference type="ARBA" id="ARBA00022692"/>
    </source>
</evidence>
<evidence type="ECO:0000256" key="7">
    <source>
        <dbReference type="SAM" id="MobiDB-lite"/>
    </source>
</evidence>
<dbReference type="PANTHER" id="PTHR43266">
    <property type="entry name" value="MACROLIDE-EFFLUX PROTEIN"/>
    <property type="match status" value="1"/>
</dbReference>
<evidence type="ECO:0000256" key="1">
    <source>
        <dbReference type="ARBA" id="ARBA00004651"/>
    </source>
</evidence>
<feature type="transmembrane region" description="Helical" evidence="8">
    <location>
        <begin position="300"/>
        <end position="320"/>
    </location>
</feature>
<evidence type="ECO:0000256" key="8">
    <source>
        <dbReference type="SAM" id="Phobius"/>
    </source>
</evidence>
<evidence type="ECO:0000256" key="3">
    <source>
        <dbReference type="ARBA" id="ARBA00022475"/>
    </source>
</evidence>
<feature type="transmembrane region" description="Helical" evidence="8">
    <location>
        <begin position="429"/>
        <end position="446"/>
    </location>
</feature>
<feature type="transmembrane region" description="Helical" evidence="8">
    <location>
        <begin position="262"/>
        <end position="280"/>
    </location>
</feature>
<organism evidence="9 10">
    <name type="scientific">Bremerella alba</name>
    <dbReference type="NCBI Taxonomy" id="980252"/>
    <lineage>
        <taxon>Bacteria</taxon>
        <taxon>Pseudomonadati</taxon>
        <taxon>Planctomycetota</taxon>
        <taxon>Planctomycetia</taxon>
        <taxon>Pirellulales</taxon>
        <taxon>Pirellulaceae</taxon>
        <taxon>Bremerella</taxon>
    </lineage>
</organism>
<dbReference type="SUPFAM" id="SSF103473">
    <property type="entry name" value="MFS general substrate transporter"/>
    <property type="match status" value="1"/>
</dbReference>
<accession>A0A7V9A8H6</accession>
<dbReference type="InterPro" id="IPR011701">
    <property type="entry name" value="MFS"/>
</dbReference>
<feature type="transmembrane region" description="Helical" evidence="8">
    <location>
        <begin position="182"/>
        <end position="201"/>
    </location>
</feature>
<dbReference type="EMBL" id="JABRWO010000010">
    <property type="protein sequence ID" value="MBA2116417.1"/>
    <property type="molecule type" value="Genomic_DNA"/>
</dbReference>
<comment type="subcellular location">
    <subcellularLocation>
        <location evidence="1">Cell membrane</location>
        <topology evidence="1">Multi-pass membrane protein</topology>
    </subcellularLocation>
</comment>
<gene>
    <name evidence="9" type="primary">lplT</name>
    <name evidence="9" type="ORF">HOV93_36060</name>
</gene>
<keyword evidence="10" id="KW-1185">Reference proteome</keyword>
<evidence type="ECO:0000256" key="2">
    <source>
        <dbReference type="ARBA" id="ARBA00022448"/>
    </source>
</evidence>
<feature type="transmembrane region" description="Helical" evidence="8">
    <location>
        <begin position="118"/>
        <end position="137"/>
    </location>
</feature>
<dbReference type="Gene3D" id="1.20.1250.20">
    <property type="entry name" value="MFS general substrate transporter like domains"/>
    <property type="match status" value="1"/>
</dbReference>
<feature type="transmembrane region" description="Helical" evidence="8">
    <location>
        <begin position="332"/>
        <end position="349"/>
    </location>
</feature>